<protein>
    <submittedName>
        <fullName evidence="2">Uncharacterized protein DUF3987</fullName>
    </submittedName>
</protein>
<dbReference type="AlphaFoldDB" id="A0A2T5IQK6"/>
<evidence type="ECO:0000313" key="3">
    <source>
        <dbReference type="Proteomes" id="UP000244110"/>
    </source>
</evidence>
<feature type="domain" description="Primase C-terminal 1" evidence="1">
    <location>
        <begin position="246"/>
        <end position="313"/>
    </location>
</feature>
<dbReference type="Pfam" id="PF16793">
    <property type="entry name" value="RepB_primase"/>
    <property type="match status" value="1"/>
</dbReference>
<dbReference type="EMBL" id="QAOL01000011">
    <property type="protein sequence ID" value="PTQ86099.1"/>
    <property type="molecule type" value="Genomic_DNA"/>
</dbReference>
<name>A0A2T5IQK6_9PROT</name>
<sequence>MITNENAPNAGRHEASSFEAFCKAKYTHNQIISQSSIPDALGKSHTFQTFGDKDKSNRLVKVMHGTLEDCRPELEKLNRQGAGVFFAVNVTDGQGRAADNVVRVRALFADFDTQDFNRTFDNLPLVPSIVVESSPGKHHAYWIVEDILPLNEFKPCQKALAIMLGSDPKICDLPRVMRLPGFLHQKGQPFMVRKVFNSDKRYTAKALKDWIGMDSLVRTPNKSVPVVTIPCTQDDFYVVIDFDNLLLKLQSAVEGNRNDTLNKVAYRAYGFVKAGRLDKDHVTSKLEDAASRIGLDPSEVTATLRSAWKAAPMGNDLLSLPEFNEKPVTEEEAISCLQYPPGLVGEIAKYIIQSSRMPVKSFAIAGALTTISYLNSNKAYVGGSDTALNLYICLVGDTGRGKEDPRKAIKRLIDSVRNVSRGESIHESIASGAALLRSLEGNPSTLILIDEFGIYLQTALSERGSIHQKDLIKDLMTLFGLGRSFFAGKAYADKKQNIGQIDNPYINLIGTTTPLELLDGITPRMIDNGLLNRIIFVQADKENPINRKPDTWISDELKHKMAAIRAIDTSVIDYEEGAYDLLIQFAEQLNENDQFANLWSRAEEQTIRVAGLLAIGDGGVIKREHITWAWSYVNGSIKAFAQKLNKDLAENPFQKQAAKALDFIKNAINYSNDKQFGEYCGRGLMPRGKLTKLLKAKSKDVDEVIIYLLETRQIRQCDDEGTKCFSVL</sequence>
<dbReference type="RefSeq" id="WP_107786611.1">
    <property type="nucleotide sequence ID" value="NZ_QAOL01000011.1"/>
</dbReference>
<comment type="caution">
    <text evidence="2">The sequence shown here is derived from an EMBL/GenBank/DDBJ whole genome shotgun (WGS) entry which is preliminary data.</text>
</comment>
<dbReference type="Proteomes" id="UP000244110">
    <property type="component" value="Unassembled WGS sequence"/>
</dbReference>
<organism evidence="2 3">
    <name type="scientific">Nitrosomonas ureae</name>
    <dbReference type="NCBI Taxonomy" id="44577"/>
    <lineage>
        <taxon>Bacteria</taxon>
        <taxon>Pseudomonadati</taxon>
        <taxon>Pseudomonadota</taxon>
        <taxon>Betaproteobacteria</taxon>
        <taxon>Nitrosomonadales</taxon>
        <taxon>Nitrosomonadaceae</taxon>
        <taxon>Nitrosomonas</taxon>
    </lineage>
</organism>
<evidence type="ECO:0000259" key="1">
    <source>
        <dbReference type="SMART" id="SM00942"/>
    </source>
</evidence>
<dbReference type="InterPro" id="IPR039459">
    <property type="entry name" value="RepB-like_DNA_primase_dom"/>
</dbReference>
<gene>
    <name evidence="2" type="ORF">C8R28_101116</name>
</gene>
<dbReference type="InterPro" id="IPR014820">
    <property type="entry name" value="PriCT_1"/>
</dbReference>
<accession>A0A2T5IQK6</accession>
<reference evidence="2 3" key="1">
    <citation type="submission" date="2018-04" db="EMBL/GenBank/DDBJ databases">
        <title>Active sludge and wastewater microbial communities from Klosterneuburg, Austria.</title>
        <authorList>
            <person name="Wagner M."/>
        </authorList>
    </citation>
    <scope>NUCLEOTIDE SEQUENCE [LARGE SCALE GENOMIC DNA]</scope>
    <source>
        <strain evidence="2 3">Nm4</strain>
    </source>
</reference>
<dbReference type="Gene3D" id="3.30.70.1790">
    <property type="entry name" value="RepB DNA-primase, N-terminal domain"/>
    <property type="match status" value="1"/>
</dbReference>
<dbReference type="SMART" id="SM00942">
    <property type="entry name" value="PriCT_1"/>
    <property type="match status" value="1"/>
</dbReference>
<evidence type="ECO:0000313" key="2">
    <source>
        <dbReference type="EMBL" id="PTQ86099.1"/>
    </source>
</evidence>
<proteinExistence type="predicted"/>